<dbReference type="Pfam" id="PF01261">
    <property type="entry name" value="AP_endonuc_2"/>
    <property type="match status" value="1"/>
</dbReference>
<accession>A0A0H4PCT2</accession>
<reference evidence="2 3" key="1">
    <citation type="submission" date="2015-07" db="EMBL/GenBank/DDBJ databases">
        <authorList>
            <person name="Kim K.M."/>
        </authorList>
    </citation>
    <scope>NUCLEOTIDE SEQUENCE [LARGE SCALE GENOMIC DNA]</scope>
    <source>
        <strain evidence="2 3">KCTC 12363</strain>
    </source>
</reference>
<proteinExistence type="predicted"/>
<sequence length="311" mass="34898">MKVPYYLSSCLKIMNSKQRRSFLKKGVGLATLPLLGLSSRNPLPKDPKKNLKLSLNAFSFNASLRDGTLSLERLFRYCAENSIPAIDLTAYYISNYPEVPEDKVLYGIKKQAHHWGLDISGSGVRNDFTLQNTDLRKKEIDLVKKWIVASSKMGAPVLRVFAGKSKVEGAAWKEVADGVISAMQECASFGAENGVIVAMQNHNDFIKSADQVNYIMENVNKEWFGLVLDVGSYSLKDPYEEISRNVHHAVNWQIKENVNYLGTQKPVDLKTLMKIIKSSDYNGYLPIETLGPGDPFEKVKNFLKDVKKALD</sequence>
<dbReference type="InterPro" id="IPR050312">
    <property type="entry name" value="IolE/XylAMocC-like"/>
</dbReference>
<dbReference type="KEGG" id="camu:CA2015_2628"/>
<dbReference type="SUPFAM" id="SSF51658">
    <property type="entry name" value="Xylose isomerase-like"/>
    <property type="match status" value="1"/>
</dbReference>
<dbReference type="PANTHER" id="PTHR12110">
    <property type="entry name" value="HYDROXYPYRUVATE ISOMERASE"/>
    <property type="match status" value="1"/>
</dbReference>
<name>A0A0H4PCT2_9BACT</name>
<evidence type="ECO:0000313" key="2">
    <source>
        <dbReference type="EMBL" id="AKP52039.1"/>
    </source>
</evidence>
<dbReference type="InterPro" id="IPR036237">
    <property type="entry name" value="Xyl_isomerase-like_sf"/>
</dbReference>
<dbReference type="PANTHER" id="PTHR12110:SF53">
    <property type="entry name" value="BLR5974 PROTEIN"/>
    <property type="match status" value="1"/>
</dbReference>
<dbReference type="InterPro" id="IPR013022">
    <property type="entry name" value="Xyl_isomerase-like_TIM-brl"/>
</dbReference>
<feature type="domain" description="Xylose isomerase-like TIM barrel" evidence="1">
    <location>
        <begin position="105"/>
        <end position="304"/>
    </location>
</feature>
<dbReference type="STRING" id="320787.CA2015_2628"/>
<organism evidence="2 3">
    <name type="scientific">Cyclobacterium amurskyense</name>
    <dbReference type="NCBI Taxonomy" id="320787"/>
    <lineage>
        <taxon>Bacteria</taxon>
        <taxon>Pseudomonadati</taxon>
        <taxon>Bacteroidota</taxon>
        <taxon>Cytophagia</taxon>
        <taxon>Cytophagales</taxon>
        <taxon>Cyclobacteriaceae</taxon>
        <taxon>Cyclobacterium</taxon>
    </lineage>
</organism>
<dbReference type="Gene3D" id="3.20.20.150">
    <property type="entry name" value="Divalent-metal-dependent TIM barrel enzymes"/>
    <property type="match status" value="1"/>
</dbReference>
<dbReference type="EMBL" id="CP012040">
    <property type="protein sequence ID" value="AKP52039.1"/>
    <property type="molecule type" value="Genomic_DNA"/>
</dbReference>
<gene>
    <name evidence="2" type="ORF">CA2015_2628</name>
</gene>
<dbReference type="AlphaFoldDB" id="A0A0H4PCT2"/>
<dbReference type="Proteomes" id="UP000036520">
    <property type="component" value="Chromosome"/>
</dbReference>
<evidence type="ECO:0000259" key="1">
    <source>
        <dbReference type="Pfam" id="PF01261"/>
    </source>
</evidence>
<dbReference type="PATRIC" id="fig|320787.5.peg.2875"/>
<protein>
    <submittedName>
        <fullName evidence="2">Xylose isomerase</fullName>
    </submittedName>
</protein>
<keyword evidence="2" id="KW-0413">Isomerase</keyword>
<keyword evidence="3" id="KW-1185">Reference proteome</keyword>
<evidence type="ECO:0000313" key="3">
    <source>
        <dbReference type="Proteomes" id="UP000036520"/>
    </source>
</evidence>
<dbReference type="GO" id="GO:0016853">
    <property type="term" value="F:isomerase activity"/>
    <property type="evidence" value="ECO:0007669"/>
    <property type="project" value="UniProtKB-KW"/>
</dbReference>